<dbReference type="InParanoid" id="A0A0C3GRR5"/>
<dbReference type="InterPro" id="IPR045518">
    <property type="entry name" value="2EXR"/>
</dbReference>
<dbReference type="OrthoDB" id="3473305at2759"/>
<dbReference type="PANTHER" id="PTHR35910:SF6">
    <property type="entry name" value="2EXR DOMAIN-CONTAINING PROTEIN"/>
    <property type="match status" value="1"/>
</dbReference>
<dbReference type="EMBL" id="KN832899">
    <property type="protein sequence ID" value="KIM93136.1"/>
    <property type="molecule type" value="Genomic_DNA"/>
</dbReference>
<evidence type="ECO:0000259" key="1">
    <source>
        <dbReference type="Pfam" id="PF20150"/>
    </source>
</evidence>
<dbReference type="AlphaFoldDB" id="A0A0C3GRR5"/>
<evidence type="ECO:0000313" key="2">
    <source>
        <dbReference type="EMBL" id="KIM93136.1"/>
    </source>
</evidence>
<protein>
    <recommendedName>
        <fullName evidence="1">2EXR domain-containing protein</fullName>
    </recommendedName>
</protein>
<proteinExistence type="predicted"/>
<keyword evidence="3" id="KW-1185">Reference proteome</keyword>
<feature type="domain" description="2EXR" evidence="1">
    <location>
        <begin position="45"/>
        <end position="120"/>
    </location>
</feature>
<accession>A0A0C3GRR5</accession>
<dbReference type="HOGENOM" id="CLU_880284_0_0_1"/>
<evidence type="ECO:0000313" key="3">
    <source>
        <dbReference type="Proteomes" id="UP000054321"/>
    </source>
</evidence>
<gene>
    <name evidence="2" type="ORF">OIDMADRAFT_61922</name>
</gene>
<organism evidence="2 3">
    <name type="scientific">Oidiodendron maius (strain Zn)</name>
    <dbReference type="NCBI Taxonomy" id="913774"/>
    <lineage>
        <taxon>Eukaryota</taxon>
        <taxon>Fungi</taxon>
        <taxon>Dikarya</taxon>
        <taxon>Ascomycota</taxon>
        <taxon>Pezizomycotina</taxon>
        <taxon>Leotiomycetes</taxon>
        <taxon>Leotiomycetes incertae sedis</taxon>
        <taxon>Myxotrichaceae</taxon>
        <taxon>Oidiodendron</taxon>
    </lineage>
</organism>
<reference evidence="3" key="2">
    <citation type="submission" date="2015-01" db="EMBL/GenBank/DDBJ databases">
        <title>Evolutionary Origins and Diversification of the Mycorrhizal Mutualists.</title>
        <authorList>
            <consortium name="DOE Joint Genome Institute"/>
            <consortium name="Mycorrhizal Genomics Consortium"/>
            <person name="Kohler A."/>
            <person name="Kuo A."/>
            <person name="Nagy L.G."/>
            <person name="Floudas D."/>
            <person name="Copeland A."/>
            <person name="Barry K.W."/>
            <person name="Cichocki N."/>
            <person name="Veneault-Fourrey C."/>
            <person name="LaButti K."/>
            <person name="Lindquist E.A."/>
            <person name="Lipzen A."/>
            <person name="Lundell T."/>
            <person name="Morin E."/>
            <person name="Murat C."/>
            <person name="Riley R."/>
            <person name="Ohm R."/>
            <person name="Sun H."/>
            <person name="Tunlid A."/>
            <person name="Henrissat B."/>
            <person name="Grigoriev I.V."/>
            <person name="Hibbett D.S."/>
            <person name="Martin F."/>
        </authorList>
    </citation>
    <scope>NUCLEOTIDE SEQUENCE [LARGE SCALE GENOMIC DNA]</scope>
    <source>
        <strain evidence="3">Zn</strain>
    </source>
</reference>
<dbReference type="PANTHER" id="PTHR35910">
    <property type="entry name" value="2EXR DOMAIN-CONTAINING PROTEIN"/>
    <property type="match status" value="1"/>
</dbReference>
<name>A0A0C3GRR5_OIDMZ</name>
<dbReference type="Proteomes" id="UP000054321">
    <property type="component" value="Unassembled WGS sequence"/>
</dbReference>
<dbReference type="Pfam" id="PF20150">
    <property type="entry name" value="2EXR"/>
    <property type="match status" value="1"/>
</dbReference>
<reference evidence="2 3" key="1">
    <citation type="submission" date="2014-04" db="EMBL/GenBank/DDBJ databases">
        <authorList>
            <consortium name="DOE Joint Genome Institute"/>
            <person name="Kuo A."/>
            <person name="Martino E."/>
            <person name="Perotto S."/>
            <person name="Kohler A."/>
            <person name="Nagy L.G."/>
            <person name="Floudas D."/>
            <person name="Copeland A."/>
            <person name="Barry K.W."/>
            <person name="Cichocki N."/>
            <person name="Veneault-Fourrey C."/>
            <person name="LaButti K."/>
            <person name="Lindquist E.A."/>
            <person name="Lipzen A."/>
            <person name="Lundell T."/>
            <person name="Morin E."/>
            <person name="Murat C."/>
            <person name="Sun H."/>
            <person name="Tunlid A."/>
            <person name="Henrissat B."/>
            <person name="Grigoriev I.V."/>
            <person name="Hibbett D.S."/>
            <person name="Martin F."/>
            <person name="Nordberg H.P."/>
            <person name="Cantor M.N."/>
            <person name="Hua S.X."/>
        </authorList>
    </citation>
    <scope>NUCLEOTIDE SEQUENCE [LARGE SCALE GENOMIC DNA]</scope>
    <source>
        <strain evidence="2 3">Zn</strain>
    </source>
</reference>
<sequence>MSLSTDLDSVESEIPLTKPKGYPETLINNTRIASYRGEQPDARTFMPFPRLPPEIRVRIWQHAISVPRIVEVKFNKDWHYRSTELPALLLCNKESRQECLMAYSIGSNGGAWIRFDWDILYLKQLDFSKDGKGFTTGSSILWSDPSDGDEDSDIWIGRPRDFEKVQALAINREVLTQSTNDYECVIRHFFPRLELLIVLVDDGITINAAWKIQNDKFEVYEDDWRESFPRWDFTRSSTGPFSTVSPANMRYEKYIEAEMEKRFKKEERNYEDYTVPFFCVRGCWLPPGIKIPECGRWPDGWTGGARVKLDAQQLTG</sequence>